<evidence type="ECO:0000313" key="2">
    <source>
        <dbReference type="EMBL" id="SAM68007.1"/>
    </source>
</evidence>
<dbReference type="EMBL" id="FKLO01000064">
    <property type="protein sequence ID" value="SAM68007.1"/>
    <property type="molecule type" value="Genomic_DNA"/>
</dbReference>
<keyword evidence="1" id="KW-1133">Transmembrane helix</keyword>
<dbReference type="AlphaFoldDB" id="A0A1C3H5N1"/>
<gene>
    <name evidence="2" type="ORF">CHUV0807_1870</name>
</gene>
<protein>
    <submittedName>
        <fullName evidence="2">Uncharacterized protein</fullName>
    </submittedName>
</protein>
<accession>A0A1C3H5N1</accession>
<dbReference type="NCBIfam" id="TIGR02620">
    <property type="entry name" value="cas_VVA1548"/>
    <property type="match status" value="1"/>
</dbReference>
<feature type="transmembrane region" description="Helical" evidence="1">
    <location>
        <begin position="37"/>
        <end position="59"/>
    </location>
</feature>
<dbReference type="Proteomes" id="UP000190837">
    <property type="component" value="Unassembled WGS sequence"/>
</dbReference>
<dbReference type="InterPro" id="IPR013443">
    <property type="entry name" value="CRISPR-assoc_prot_Csx16"/>
</dbReference>
<evidence type="ECO:0000256" key="1">
    <source>
        <dbReference type="SAM" id="Phobius"/>
    </source>
</evidence>
<dbReference type="Pfam" id="PF09652">
    <property type="entry name" value="Cas_VVA1548"/>
    <property type="match status" value="1"/>
</dbReference>
<proteinExistence type="predicted"/>
<reference evidence="3" key="1">
    <citation type="submission" date="2016-04" db="EMBL/GenBank/DDBJ databases">
        <authorList>
            <person name="Tagini F."/>
        </authorList>
    </citation>
    <scope>NUCLEOTIDE SEQUENCE [LARGE SCALE GENOMIC DNA]</scope>
    <source>
        <strain evidence="3">CHUV0807</strain>
    </source>
</reference>
<organism evidence="2 3">
    <name type="scientific">Cardiobacterium hominis</name>
    <dbReference type="NCBI Taxonomy" id="2718"/>
    <lineage>
        <taxon>Bacteria</taxon>
        <taxon>Pseudomonadati</taxon>
        <taxon>Pseudomonadota</taxon>
        <taxon>Gammaproteobacteria</taxon>
        <taxon>Cardiobacteriales</taxon>
        <taxon>Cardiobacteriaceae</taxon>
        <taxon>Cardiobacterium</taxon>
    </lineage>
</organism>
<sequence>MKKPKHELIIILTLSLLFILLLFLAQRYPNTYRNNLGFLEIVLNFINFCLLPFTLFFTGKNYFNQRNQKRLDAENIDLTLRLRNDDTTPAYHIAIPRYLCSRQEIKGILSDRCRGNYNIPYLSEPAFLDAIVAARSGDSNQLTIYIDTRDELGKFTPLPPATNGGSTWFISRHQGAIDWIKTQSEWHIDHYLTHLDDPAIIQNGDTVLGTLPIHIAAAICAKGAAWYALQLPQEAEQRGSEYSAADMTAMGCTLQRYYIHKA</sequence>
<dbReference type="RefSeq" id="WP_256861006.1">
    <property type="nucleotide sequence ID" value="NZ_CP171111.1"/>
</dbReference>
<evidence type="ECO:0000313" key="3">
    <source>
        <dbReference type="Proteomes" id="UP000190837"/>
    </source>
</evidence>
<keyword evidence="1" id="KW-0472">Membrane</keyword>
<name>A0A1C3H5N1_9GAMM</name>
<keyword evidence="1" id="KW-0812">Transmembrane</keyword>